<accession>A0A0C3ACE0</accession>
<reference evidence="2 3" key="1">
    <citation type="submission" date="2014-04" db="EMBL/GenBank/DDBJ databases">
        <authorList>
            <consortium name="DOE Joint Genome Institute"/>
            <person name="Kuo A."/>
            <person name="Kohler A."/>
            <person name="Nagy L.G."/>
            <person name="Floudas D."/>
            <person name="Copeland A."/>
            <person name="Barry K.W."/>
            <person name="Cichocki N."/>
            <person name="Veneault-Fourrey C."/>
            <person name="LaButti K."/>
            <person name="Lindquist E.A."/>
            <person name="Lipzen A."/>
            <person name="Lundell T."/>
            <person name="Morin E."/>
            <person name="Murat C."/>
            <person name="Sun H."/>
            <person name="Tunlid A."/>
            <person name="Henrissat B."/>
            <person name="Grigoriev I.V."/>
            <person name="Hibbett D.S."/>
            <person name="Martin F."/>
            <person name="Nordberg H.P."/>
            <person name="Cantor M.N."/>
            <person name="Hua S.X."/>
        </authorList>
    </citation>
    <scope>NUCLEOTIDE SEQUENCE [LARGE SCALE GENOMIC DNA]</scope>
    <source>
        <strain evidence="2 3">Foug A</strain>
    </source>
</reference>
<gene>
    <name evidence="2" type="ORF">SCLCIDRAFT_24881</name>
</gene>
<feature type="region of interest" description="Disordered" evidence="1">
    <location>
        <begin position="1"/>
        <end position="27"/>
    </location>
</feature>
<dbReference type="InParanoid" id="A0A0C3ACE0"/>
<organism evidence="2 3">
    <name type="scientific">Scleroderma citrinum Foug A</name>
    <dbReference type="NCBI Taxonomy" id="1036808"/>
    <lineage>
        <taxon>Eukaryota</taxon>
        <taxon>Fungi</taxon>
        <taxon>Dikarya</taxon>
        <taxon>Basidiomycota</taxon>
        <taxon>Agaricomycotina</taxon>
        <taxon>Agaricomycetes</taxon>
        <taxon>Agaricomycetidae</taxon>
        <taxon>Boletales</taxon>
        <taxon>Sclerodermatineae</taxon>
        <taxon>Sclerodermataceae</taxon>
        <taxon>Scleroderma</taxon>
    </lineage>
</organism>
<keyword evidence="3" id="KW-1185">Reference proteome</keyword>
<dbReference type="Proteomes" id="UP000053989">
    <property type="component" value="Unassembled WGS sequence"/>
</dbReference>
<evidence type="ECO:0000313" key="3">
    <source>
        <dbReference type="Proteomes" id="UP000053989"/>
    </source>
</evidence>
<dbReference type="AlphaFoldDB" id="A0A0C3ACE0"/>
<proteinExistence type="predicted"/>
<reference evidence="3" key="2">
    <citation type="submission" date="2015-01" db="EMBL/GenBank/DDBJ databases">
        <title>Evolutionary Origins and Diversification of the Mycorrhizal Mutualists.</title>
        <authorList>
            <consortium name="DOE Joint Genome Institute"/>
            <consortium name="Mycorrhizal Genomics Consortium"/>
            <person name="Kohler A."/>
            <person name="Kuo A."/>
            <person name="Nagy L.G."/>
            <person name="Floudas D."/>
            <person name="Copeland A."/>
            <person name="Barry K.W."/>
            <person name="Cichocki N."/>
            <person name="Veneault-Fourrey C."/>
            <person name="LaButti K."/>
            <person name="Lindquist E.A."/>
            <person name="Lipzen A."/>
            <person name="Lundell T."/>
            <person name="Morin E."/>
            <person name="Murat C."/>
            <person name="Riley R."/>
            <person name="Ohm R."/>
            <person name="Sun H."/>
            <person name="Tunlid A."/>
            <person name="Henrissat B."/>
            <person name="Grigoriev I.V."/>
            <person name="Hibbett D.S."/>
            <person name="Martin F."/>
        </authorList>
    </citation>
    <scope>NUCLEOTIDE SEQUENCE [LARGE SCALE GENOMIC DNA]</scope>
    <source>
        <strain evidence="3">Foug A</strain>
    </source>
</reference>
<evidence type="ECO:0000313" key="2">
    <source>
        <dbReference type="EMBL" id="KIM62577.1"/>
    </source>
</evidence>
<dbReference type="HOGENOM" id="CLU_2813919_0_0_1"/>
<name>A0A0C3ACE0_9AGAM</name>
<feature type="compositionally biased region" description="Polar residues" evidence="1">
    <location>
        <begin position="1"/>
        <end position="10"/>
    </location>
</feature>
<evidence type="ECO:0000256" key="1">
    <source>
        <dbReference type="SAM" id="MobiDB-lite"/>
    </source>
</evidence>
<sequence>MVTDSTNQSDIHAKRQWEPIEEDNPETTVVKAQKLTEHEGRPRCHAPNMFGTVNMEHTIDSRLSWSE</sequence>
<dbReference type="EMBL" id="KN822041">
    <property type="protein sequence ID" value="KIM62577.1"/>
    <property type="molecule type" value="Genomic_DNA"/>
</dbReference>
<protein>
    <submittedName>
        <fullName evidence="2">Uncharacterized protein</fullName>
    </submittedName>
</protein>